<comment type="caution">
    <text evidence="1">The sequence shown here is derived from an EMBL/GenBank/DDBJ whole genome shotgun (WGS) entry which is preliminary data.</text>
</comment>
<dbReference type="Gene3D" id="3.40.50.1820">
    <property type="entry name" value="alpha/beta hydrolase"/>
    <property type="match status" value="1"/>
</dbReference>
<reference evidence="1" key="1">
    <citation type="submission" date="2023-07" db="EMBL/GenBank/DDBJ databases">
        <authorList>
            <consortium name="AG Swart"/>
            <person name="Singh M."/>
            <person name="Singh A."/>
            <person name="Seah K."/>
            <person name="Emmerich C."/>
        </authorList>
    </citation>
    <scope>NUCLEOTIDE SEQUENCE</scope>
    <source>
        <strain evidence="1">DP1</strain>
    </source>
</reference>
<evidence type="ECO:0000313" key="1">
    <source>
        <dbReference type="EMBL" id="CAI2377884.1"/>
    </source>
</evidence>
<evidence type="ECO:0000313" key="2">
    <source>
        <dbReference type="Proteomes" id="UP001295684"/>
    </source>
</evidence>
<keyword evidence="2" id="KW-1185">Reference proteome</keyword>
<name>A0AAD2D1X2_EUPCR</name>
<dbReference type="EMBL" id="CAMPGE010019560">
    <property type="protein sequence ID" value="CAI2377884.1"/>
    <property type="molecule type" value="Genomic_DNA"/>
</dbReference>
<accession>A0AAD2D1X2</accession>
<dbReference type="SUPFAM" id="SSF53474">
    <property type="entry name" value="alpha/beta-Hydrolases"/>
    <property type="match status" value="1"/>
</dbReference>
<proteinExistence type="predicted"/>
<protein>
    <submittedName>
        <fullName evidence="1">Uncharacterized protein</fullName>
    </submittedName>
</protein>
<dbReference type="Proteomes" id="UP001295684">
    <property type="component" value="Unassembled WGS sequence"/>
</dbReference>
<dbReference type="AlphaFoldDB" id="A0AAD2D1X2"/>
<sequence length="273" mass="30926">MHVRHRAQDLALKYPVLYAFNYPLTYYSAFGYKPFKGVKESLDKYTGNAIMMPNLTNPSSNVEIRATRFLNNFEKLAKGHEKVHIVAHSFAGFDIRAMIALYDLQPKIASLSTVCTPHNGLTLLDNLTKHTEAEAYLSDALRPLGLNPYNVEEFRAGTMYEMNEELEDSETYQIYSFGSRTSQANVDKFIRFTASAIMDQDPLDDNDGITHPNDCKFRDYLLTFEVSHYESGGLKAGFDMDLIFGSVTDNIKLTEAKGDENIAKKFGLSYQEM</sequence>
<organism evidence="1 2">
    <name type="scientific">Euplotes crassus</name>
    <dbReference type="NCBI Taxonomy" id="5936"/>
    <lineage>
        <taxon>Eukaryota</taxon>
        <taxon>Sar</taxon>
        <taxon>Alveolata</taxon>
        <taxon>Ciliophora</taxon>
        <taxon>Intramacronucleata</taxon>
        <taxon>Spirotrichea</taxon>
        <taxon>Hypotrichia</taxon>
        <taxon>Euplotida</taxon>
        <taxon>Euplotidae</taxon>
        <taxon>Moneuplotes</taxon>
    </lineage>
</organism>
<gene>
    <name evidence="1" type="ORF">ECRASSUSDP1_LOCUS19275</name>
</gene>
<dbReference type="InterPro" id="IPR029058">
    <property type="entry name" value="AB_hydrolase_fold"/>
</dbReference>